<organism evidence="3 4">
    <name type="scientific">Methylobacillus rhizosphaerae</name>
    <dbReference type="NCBI Taxonomy" id="551994"/>
    <lineage>
        <taxon>Bacteria</taxon>
        <taxon>Pseudomonadati</taxon>
        <taxon>Pseudomonadota</taxon>
        <taxon>Betaproteobacteria</taxon>
        <taxon>Nitrosomonadales</taxon>
        <taxon>Methylophilaceae</taxon>
        <taxon>Methylobacillus</taxon>
    </lineage>
</organism>
<dbReference type="RefSeq" id="WP_089375985.1">
    <property type="nucleotide sequence ID" value="NZ_FZOA01000007.1"/>
</dbReference>
<comment type="pathway">
    <text evidence="1">Bacterial outer membrane biogenesis; LPS core biosynthesis.</text>
</comment>
<keyword evidence="1" id="KW-0418">Kinase</keyword>
<dbReference type="SUPFAM" id="SSF56112">
    <property type="entry name" value="Protein kinase-like (PK-like)"/>
    <property type="match status" value="1"/>
</dbReference>
<evidence type="ECO:0000256" key="2">
    <source>
        <dbReference type="PIRSR" id="PIRSR037318-50"/>
    </source>
</evidence>
<reference evidence="4" key="1">
    <citation type="submission" date="2017-06" db="EMBL/GenBank/DDBJ databases">
        <authorList>
            <person name="Varghese N."/>
            <person name="Submissions S."/>
        </authorList>
    </citation>
    <scope>NUCLEOTIDE SEQUENCE [LARGE SCALE GENOMIC DNA]</scope>
    <source>
        <strain evidence="4">Ca-68</strain>
    </source>
</reference>
<dbReference type="UniPathway" id="UPA00958"/>
<proteinExistence type="inferred from homology"/>
<evidence type="ECO:0000256" key="1">
    <source>
        <dbReference type="PIRNR" id="PIRNR037318"/>
    </source>
</evidence>
<keyword evidence="1" id="KW-0448">Lipopolysaccharide biosynthesis</keyword>
<dbReference type="EC" id="2.7.1.-" evidence="1"/>
<protein>
    <recommendedName>
        <fullName evidence="1">Lipopolysaccharide core heptose(I) kinase</fullName>
        <ecNumber evidence="1">2.7.1.-</ecNumber>
    </recommendedName>
</protein>
<keyword evidence="1" id="KW-0547">Nucleotide-binding</keyword>
<dbReference type="GO" id="GO:0016301">
    <property type="term" value="F:kinase activity"/>
    <property type="evidence" value="ECO:0007669"/>
    <property type="project" value="UniProtKB-UniRule"/>
</dbReference>
<dbReference type="GO" id="GO:0009244">
    <property type="term" value="P:lipopolysaccharide core region biosynthetic process"/>
    <property type="evidence" value="ECO:0007669"/>
    <property type="project" value="UniProtKB-UniRule"/>
</dbReference>
<name>A0A239AGF3_9PROT</name>
<dbReference type="OrthoDB" id="9782725at2"/>
<dbReference type="Proteomes" id="UP000198305">
    <property type="component" value="Unassembled WGS sequence"/>
</dbReference>
<accession>A0A239AGF3</accession>
<dbReference type="EMBL" id="FZOA01000007">
    <property type="protein sequence ID" value="SNR94630.1"/>
    <property type="molecule type" value="Genomic_DNA"/>
</dbReference>
<comment type="function">
    <text evidence="1">Kinase involved in the biosynthesis of the core oligosaccharide region of lipopolysaccharide (LPS). Catalyzes the phosphorylation of heptose I (HepI), the first heptose added to the Kdo2-lipid A module.</text>
</comment>
<feature type="active site" evidence="2">
    <location>
        <position position="166"/>
    </location>
</feature>
<evidence type="ECO:0000313" key="4">
    <source>
        <dbReference type="Proteomes" id="UP000198305"/>
    </source>
</evidence>
<keyword evidence="1 3" id="KW-0808">Transferase</keyword>
<comment type="similarity">
    <text evidence="1">Belongs to the protein kinase superfamily. KdkA/rfaP family.</text>
</comment>
<keyword evidence="1" id="KW-0067">ATP-binding</keyword>
<dbReference type="InterPro" id="IPR011009">
    <property type="entry name" value="Kinase-like_dom_sf"/>
</dbReference>
<evidence type="ECO:0000313" key="3">
    <source>
        <dbReference type="EMBL" id="SNR94630.1"/>
    </source>
</evidence>
<dbReference type="InterPro" id="IPR017172">
    <property type="entry name" value="Lsacc_core_hep_kinase_RfaP"/>
</dbReference>
<sequence>MTREILELSPEIRVGVQGEDIFAAVMDLQGQVFRDVPGRKTIRVDIAGQSCFIKQHFGVGWGEIFKNLLAFKLPIISADTERRAIEALGRIGIATTPLAGYGERGCSPASRQSFLITHDLGDILSLETLAEQWAVTPPEPRFKRHLLIEVASLAARLHDSGLNHRDFYLCHICLDLPRLRQGDIHLYLIDLHRVGIRETIRSRDRMKDMAALYFSAMNAGLSARDYLRFLRRYRGRSIRITLQEERDFWRQVQVRAIRLYIKLHKVAPDLHQLGGIIA</sequence>
<dbReference type="PIRSF" id="PIRSF037318">
    <property type="entry name" value="RfaP"/>
    <property type="match status" value="1"/>
</dbReference>
<dbReference type="NCBIfam" id="NF011703">
    <property type="entry name" value="PRK15123.1"/>
    <property type="match status" value="1"/>
</dbReference>
<keyword evidence="4" id="KW-1185">Reference proteome</keyword>
<dbReference type="Pfam" id="PF06293">
    <property type="entry name" value="Kdo"/>
    <property type="match status" value="1"/>
</dbReference>
<dbReference type="AlphaFoldDB" id="A0A239AGF3"/>
<dbReference type="GO" id="GO:0005524">
    <property type="term" value="F:ATP binding"/>
    <property type="evidence" value="ECO:0007669"/>
    <property type="project" value="UniProtKB-UniRule"/>
</dbReference>
<gene>
    <name evidence="3" type="ORF">SAMN05192560_1906</name>
</gene>